<evidence type="ECO:0000313" key="1">
    <source>
        <dbReference type="EMBL" id="DAE10962.1"/>
    </source>
</evidence>
<accession>A0A8S5PVN9</accession>
<reference evidence="1" key="1">
    <citation type="journal article" date="2021" name="Proc. Natl. Acad. Sci. U.S.A.">
        <title>A Catalog of Tens of Thousands of Viruses from Human Metagenomes Reveals Hidden Associations with Chronic Diseases.</title>
        <authorList>
            <person name="Tisza M.J."/>
            <person name="Buck C.B."/>
        </authorList>
    </citation>
    <scope>NUCLEOTIDE SEQUENCE</scope>
    <source>
        <strain evidence="1">CtPsO101</strain>
    </source>
</reference>
<proteinExistence type="predicted"/>
<protein>
    <submittedName>
        <fullName evidence="1">Tail protein</fullName>
    </submittedName>
</protein>
<dbReference type="EMBL" id="BK015523">
    <property type="protein sequence ID" value="DAE10962.1"/>
    <property type="molecule type" value="Genomic_DNA"/>
</dbReference>
<name>A0A8S5PVN9_9CAUD</name>
<sequence length="220" mass="24084">MWINGIDIADYGGQLRMEYKTSGYQLDTAVFKGRNRSSFVLLTSTTGFMTITLPVVFEGTDRDDVTRKKSLFDMLIFGKNELLMDDGFQYSAYLSAIGDSSYPAPELIEVEYTLIGVRHGDKVTVTGNTVACDSTLPDTDCILSCTVGTSGTGYKVGSVTFKSVTAGQRLVVDGINKRILVDGVPAAEKAEWIQFPSLKPGLNNLECADTLTVEFYPVYF</sequence>
<organism evidence="1">
    <name type="scientific">Siphoviridae sp. ctPsO101</name>
    <dbReference type="NCBI Taxonomy" id="2825487"/>
    <lineage>
        <taxon>Viruses</taxon>
        <taxon>Duplodnaviria</taxon>
        <taxon>Heunggongvirae</taxon>
        <taxon>Uroviricota</taxon>
        <taxon>Caudoviricetes</taxon>
    </lineage>
</organism>